<dbReference type="HOGENOM" id="CLU_007308_6_2_2"/>
<organism evidence="16 17">
    <name type="scientific">Methanosarcina siciliae C2J</name>
    <dbReference type="NCBI Taxonomy" id="1434118"/>
    <lineage>
        <taxon>Archaea</taxon>
        <taxon>Methanobacteriati</taxon>
        <taxon>Methanobacteriota</taxon>
        <taxon>Stenosarchaea group</taxon>
        <taxon>Methanomicrobia</taxon>
        <taxon>Methanosarcinales</taxon>
        <taxon>Methanosarcinaceae</taxon>
        <taxon>Methanosarcina</taxon>
    </lineage>
</organism>
<feature type="domain" description="PEP-utilising enzyme mobile" evidence="13">
    <location>
        <begin position="417"/>
        <end position="488"/>
    </location>
</feature>
<dbReference type="Gene3D" id="3.20.20.60">
    <property type="entry name" value="Phosphoenolpyruvate-binding domains"/>
    <property type="match status" value="1"/>
</dbReference>
<dbReference type="Pfam" id="PF01326">
    <property type="entry name" value="PPDK_N"/>
    <property type="match status" value="1"/>
</dbReference>
<evidence type="ECO:0000256" key="5">
    <source>
        <dbReference type="ARBA" id="ARBA00022679"/>
    </source>
</evidence>
<dbReference type="FunFam" id="3.30.470.20:FF:000017">
    <property type="entry name" value="Phosphoenolpyruvate synthase"/>
    <property type="match status" value="1"/>
</dbReference>
<evidence type="ECO:0000259" key="13">
    <source>
        <dbReference type="Pfam" id="PF00391"/>
    </source>
</evidence>
<dbReference type="InterPro" id="IPR036637">
    <property type="entry name" value="Phosphohistidine_dom_sf"/>
</dbReference>
<feature type="domain" description="Pyruvate phosphate dikinase AMP/ATP-binding" evidence="14">
    <location>
        <begin position="45"/>
        <end position="377"/>
    </location>
</feature>
<evidence type="ECO:0000313" key="17">
    <source>
        <dbReference type="Proteomes" id="UP000033123"/>
    </source>
</evidence>
<evidence type="ECO:0000256" key="10">
    <source>
        <dbReference type="ARBA" id="ARBA00022842"/>
    </source>
</evidence>
<dbReference type="Proteomes" id="UP000033123">
    <property type="component" value="Chromosome"/>
</dbReference>
<dbReference type="GO" id="GO:0008986">
    <property type="term" value="F:pyruvate, water dikinase activity"/>
    <property type="evidence" value="ECO:0007669"/>
    <property type="project" value="UniProtKB-EC"/>
</dbReference>
<dbReference type="InterPro" id="IPR000121">
    <property type="entry name" value="PEP_util_C"/>
</dbReference>
<sequence length="828" mass="92281">MYETFDVYRNFLLRINNFEGDLGEMSENKSKYTRWFEETMIEDVPLVGGKNASLGEMYRELTSKGVKIPNGFSVTAEAYWHVLKVGGILEKLKQTMEGLDTSNVSELAKRGKAARDLILGAGIPDDLWEEIKTGYDGLCKQYGENTDVAVRSSATAEDLPTASFAGQQETYLNIRGYPALRDACSRCLASLFTDRAISYRVTNNFDHFKVALSIGIMKMVRSDMASSGVMFTLDTETGFRDVVFITGSYGLGENIVQGQVNPDEFYVFKPTFREGYKPIIQKNLGDKQIKMIYGRGDSKVLTRNVGVPEADRVRFCINDEEVLKLAEYAITIEDHYSNKYKEPRPMDIEWAKDGVTGELFIVQARPETVQSQRKRDILETYVLEKKSNVLAKGKSVGEKIASGKAHVIPDISDLPSFKPGEILIADTTTPDWEPVMKTAAAIVTNKGGRTCHAAIVSRELGIPAVVGAGNATEVLETGKEITVNCAEGEDGLVYEGILPFHKDTLSLKDLKRPKTEIMMNLGNPEEAFGFSMIPNDGIGLARLEFIISSYIKIHPMALVHPEKVKDPEVLQEIEKLTGNSDREEYFVDKLSQGVGTIAAAFYPKPVVVRMSDFKTNEYASLLGGSYFEVTENNPMLGFRGASRYFNERYREGFALECRAMKKVRNEMGLTNLVLMIPFCRTVEEAKKVIAEMEINGLKRGENDLHVYVMCEIPNNVLQIDEFSEYFDGFSIGSNDLTQLTLGVDRDSELLAAEFDERDPGVMEIMAMAVQGAKRNGRHSGICGQAPSDFPEIAEFLVKEKIDSISLNPDSVMKITLKISDTEKELGRQ</sequence>
<protein>
    <recommendedName>
        <fullName evidence="12">Phosphoenolpyruvate synthase</fullName>
        <shortName evidence="12">PEP synthase</shortName>
        <ecNumber evidence="12">2.7.9.2</ecNumber>
    </recommendedName>
    <alternativeName>
        <fullName evidence="12">Pyruvate, water dikinase</fullName>
    </alternativeName>
</protein>
<keyword evidence="10 12" id="KW-0460">Magnesium</keyword>
<dbReference type="Pfam" id="PF02896">
    <property type="entry name" value="PEP-utilizers_C"/>
    <property type="match status" value="1"/>
</dbReference>
<keyword evidence="16" id="KW-0670">Pyruvate</keyword>
<comment type="pathway">
    <text evidence="3 12">Carbohydrate biosynthesis; gluconeogenesis.</text>
</comment>
<dbReference type="SUPFAM" id="SSF52009">
    <property type="entry name" value="Phosphohistidine domain"/>
    <property type="match status" value="1"/>
</dbReference>
<dbReference type="NCBIfam" id="NF005057">
    <property type="entry name" value="PRK06464.1"/>
    <property type="match status" value="1"/>
</dbReference>
<keyword evidence="8 12" id="KW-0418">Kinase</keyword>
<reference evidence="16 17" key="1">
    <citation type="submission" date="2014-07" db="EMBL/GenBank/DDBJ databases">
        <title>Methanogenic archaea and the global carbon cycle.</title>
        <authorList>
            <person name="Henriksen J.R."/>
            <person name="Luke J."/>
            <person name="Reinhart S."/>
            <person name="Benedict M.N."/>
            <person name="Youngblut N.D."/>
            <person name="Metcalf M.E."/>
            <person name="Whitaker R.J."/>
            <person name="Metcalf W.W."/>
        </authorList>
    </citation>
    <scope>NUCLEOTIDE SEQUENCE [LARGE SCALE GENOMIC DNA]</scope>
    <source>
        <strain evidence="16 17">C2J</strain>
    </source>
</reference>
<dbReference type="PROSITE" id="PS00742">
    <property type="entry name" value="PEP_ENZYMES_2"/>
    <property type="match status" value="1"/>
</dbReference>
<dbReference type="UniPathway" id="UPA00138"/>
<evidence type="ECO:0000256" key="6">
    <source>
        <dbReference type="ARBA" id="ARBA00022723"/>
    </source>
</evidence>
<gene>
    <name evidence="16" type="ORF">MSSAC_1782</name>
</gene>
<evidence type="ECO:0000256" key="12">
    <source>
        <dbReference type="PIRNR" id="PIRNR000854"/>
    </source>
</evidence>
<keyword evidence="7 12" id="KW-0547">Nucleotide-binding</keyword>
<dbReference type="InterPro" id="IPR002192">
    <property type="entry name" value="PPDK_AMP/ATP-bd"/>
</dbReference>
<dbReference type="EMBL" id="CP009508">
    <property type="protein sequence ID" value="AKB36372.1"/>
    <property type="molecule type" value="Genomic_DNA"/>
</dbReference>
<keyword evidence="5 12" id="KW-0808">Transferase</keyword>
<dbReference type="InterPro" id="IPR023151">
    <property type="entry name" value="PEP_util_CS"/>
</dbReference>
<dbReference type="InterPro" id="IPR013815">
    <property type="entry name" value="ATP_grasp_subdomain_1"/>
</dbReference>
<evidence type="ECO:0000256" key="8">
    <source>
        <dbReference type="ARBA" id="ARBA00022777"/>
    </source>
</evidence>
<dbReference type="Gene3D" id="3.30.470.20">
    <property type="entry name" value="ATP-grasp fold, B domain"/>
    <property type="match status" value="1"/>
</dbReference>
<dbReference type="EC" id="2.7.9.2" evidence="12"/>
<evidence type="ECO:0000259" key="15">
    <source>
        <dbReference type="Pfam" id="PF02896"/>
    </source>
</evidence>
<evidence type="ECO:0000256" key="11">
    <source>
        <dbReference type="ARBA" id="ARBA00047700"/>
    </source>
</evidence>
<dbReference type="PROSITE" id="PS00370">
    <property type="entry name" value="PEP_ENZYMES_PHOS_SITE"/>
    <property type="match status" value="1"/>
</dbReference>
<dbReference type="Gene3D" id="3.30.1490.20">
    <property type="entry name" value="ATP-grasp fold, A domain"/>
    <property type="match status" value="1"/>
</dbReference>
<dbReference type="PIRSF" id="PIRSF000854">
    <property type="entry name" value="PEP_synthase"/>
    <property type="match status" value="1"/>
</dbReference>
<evidence type="ECO:0000256" key="4">
    <source>
        <dbReference type="ARBA" id="ARBA00007837"/>
    </source>
</evidence>
<evidence type="ECO:0000256" key="3">
    <source>
        <dbReference type="ARBA" id="ARBA00004742"/>
    </source>
</evidence>
<dbReference type="Gene3D" id="3.50.30.10">
    <property type="entry name" value="Phosphohistidine domain"/>
    <property type="match status" value="1"/>
</dbReference>
<comment type="cofactor">
    <cofactor evidence="1 12">
        <name>Mg(2+)</name>
        <dbReference type="ChEBI" id="CHEBI:18420"/>
    </cofactor>
</comment>
<name>A0A0E3PP98_9EURY</name>
<keyword evidence="6 12" id="KW-0479">Metal-binding</keyword>
<comment type="similarity">
    <text evidence="4 12">Belongs to the PEP-utilizing enzyme family.</text>
</comment>
<dbReference type="STRING" id="1434118.MSSAC_1782"/>
<dbReference type="InterPro" id="IPR015813">
    <property type="entry name" value="Pyrv/PenolPyrv_kinase-like_dom"/>
</dbReference>
<dbReference type="GO" id="GO:0046872">
    <property type="term" value="F:metal ion binding"/>
    <property type="evidence" value="ECO:0007669"/>
    <property type="project" value="UniProtKB-KW"/>
</dbReference>
<dbReference type="GO" id="GO:0005524">
    <property type="term" value="F:ATP binding"/>
    <property type="evidence" value="ECO:0007669"/>
    <property type="project" value="UniProtKB-KW"/>
</dbReference>
<proteinExistence type="inferred from homology"/>
<evidence type="ECO:0000313" key="16">
    <source>
        <dbReference type="EMBL" id="AKB36372.1"/>
    </source>
</evidence>
<dbReference type="FunFam" id="3.30.1490.20:FF:000010">
    <property type="entry name" value="Phosphoenolpyruvate synthase"/>
    <property type="match status" value="1"/>
</dbReference>
<dbReference type="AlphaFoldDB" id="A0A0E3PP98"/>
<keyword evidence="9 12" id="KW-0067">ATP-binding</keyword>
<evidence type="ECO:0000256" key="1">
    <source>
        <dbReference type="ARBA" id="ARBA00001946"/>
    </source>
</evidence>
<dbReference type="InterPro" id="IPR008279">
    <property type="entry name" value="PEP-util_enz_mobile_dom"/>
</dbReference>
<evidence type="ECO:0000256" key="7">
    <source>
        <dbReference type="ARBA" id="ARBA00022741"/>
    </source>
</evidence>
<evidence type="ECO:0000256" key="2">
    <source>
        <dbReference type="ARBA" id="ARBA00002988"/>
    </source>
</evidence>
<dbReference type="InterPro" id="IPR018274">
    <property type="entry name" value="PEP_util_AS"/>
</dbReference>
<evidence type="ECO:0000256" key="9">
    <source>
        <dbReference type="ARBA" id="ARBA00022840"/>
    </source>
</evidence>
<dbReference type="KEGG" id="msj:MSSAC_1782"/>
<dbReference type="Pfam" id="PF00391">
    <property type="entry name" value="PEP-utilizers"/>
    <property type="match status" value="1"/>
</dbReference>
<dbReference type="SUPFAM" id="SSF51621">
    <property type="entry name" value="Phosphoenolpyruvate/pyruvate domain"/>
    <property type="match status" value="1"/>
</dbReference>
<comment type="catalytic activity">
    <reaction evidence="11 12">
        <text>pyruvate + ATP + H2O = phosphoenolpyruvate + AMP + phosphate + 2 H(+)</text>
        <dbReference type="Rhea" id="RHEA:11364"/>
        <dbReference type="ChEBI" id="CHEBI:15361"/>
        <dbReference type="ChEBI" id="CHEBI:15377"/>
        <dbReference type="ChEBI" id="CHEBI:15378"/>
        <dbReference type="ChEBI" id="CHEBI:30616"/>
        <dbReference type="ChEBI" id="CHEBI:43474"/>
        <dbReference type="ChEBI" id="CHEBI:58702"/>
        <dbReference type="ChEBI" id="CHEBI:456215"/>
        <dbReference type="EC" id="2.7.9.2"/>
    </reaction>
</comment>
<dbReference type="PATRIC" id="fig|1434118.4.peg.2267"/>
<dbReference type="InterPro" id="IPR006319">
    <property type="entry name" value="PEP_synth"/>
</dbReference>
<dbReference type="PANTHER" id="PTHR43030:SF1">
    <property type="entry name" value="PHOSPHOENOLPYRUVATE SYNTHASE"/>
    <property type="match status" value="1"/>
</dbReference>
<dbReference type="SUPFAM" id="SSF56059">
    <property type="entry name" value="Glutathione synthetase ATP-binding domain-like"/>
    <property type="match status" value="1"/>
</dbReference>
<dbReference type="NCBIfam" id="TIGR01418">
    <property type="entry name" value="PEP_synth"/>
    <property type="match status" value="1"/>
</dbReference>
<comment type="function">
    <text evidence="2 12">Catalyzes the phosphorylation of pyruvate to phosphoenolpyruvate.</text>
</comment>
<dbReference type="InterPro" id="IPR040442">
    <property type="entry name" value="Pyrv_kinase-like_dom_sf"/>
</dbReference>
<feature type="domain" description="PEP-utilising enzyme C-terminal" evidence="15">
    <location>
        <begin position="513"/>
        <end position="820"/>
    </location>
</feature>
<dbReference type="PANTHER" id="PTHR43030">
    <property type="entry name" value="PHOSPHOENOLPYRUVATE SYNTHASE"/>
    <property type="match status" value="1"/>
</dbReference>
<evidence type="ECO:0000259" key="14">
    <source>
        <dbReference type="Pfam" id="PF01326"/>
    </source>
</evidence>
<accession>A0A0E3PP98</accession>
<dbReference type="GO" id="GO:0006094">
    <property type="term" value="P:gluconeogenesis"/>
    <property type="evidence" value="ECO:0007669"/>
    <property type="project" value="UniProtKB-UniPathway"/>
</dbReference>